<feature type="region of interest" description="Disordered" evidence="1">
    <location>
        <begin position="206"/>
        <end position="258"/>
    </location>
</feature>
<feature type="signal peptide" evidence="2">
    <location>
        <begin position="1"/>
        <end position="23"/>
    </location>
</feature>
<organism evidence="3 4">
    <name type="scientific">Pyxidicoccus parkwayensis</name>
    <dbReference type="NCBI Taxonomy" id="2813578"/>
    <lineage>
        <taxon>Bacteria</taxon>
        <taxon>Pseudomonadati</taxon>
        <taxon>Myxococcota</taxon>
        <taxon>Myxococcia</taxon>
        <taxon>Myxococcales</taxon>
        <taxon>Cystobacterineae</taxon>
        <taxon>Myxococcaceae</taxon>
        <taxon>Pyxidicoccus</taxon>
    </lineage>
</organism>
<proteinExistence type="predicted"/>
<evidence type="ECO:0000313" key="3">
    <source>
        <dbReference type="EMBL" id="QSQ23777.1"/>
    </source>
</evidence>
<feature type="region of interest" description="Disordered" evidence="1">
    <location>
        <begin position="70"/>
        <end position="96"/>
    </location>
</feature>
<sequence length="258" mass="27281">MRRYLGICASIMLLSACSGSEPAAVGLSTRVGAAKGTASVPGQSAQQLTMSNGITVERIRLSVKELELKLEGDDDSTDDSNKADDHGGDNKHEQGPFLIDLSGAQLEGAVVQLHDVHVETGKYDEIEFDISKVSVDDVGDDAGLKELADKGASVIVDGTIDGQPFSFVSSLTVEQEREASFEISADGTQNVTINIDPSAWFTDAGGARLDPRESGSRSQIENNIKSSIDAFDDDDRNGGEDHDDDNGGDHHGGEDGED</sequence>
<feature type="chain" id="PRO_5045344329" evidence="2">
    <location>
        <begin position="24"/>
        <end position="258"/>
    </location>
</feature>
<feature type="compositionally biased region" description="Polar residues" evidence="1">
    <location>
        <begin position="216"/>
        <end position="226"/>
    </location>
</feature>
<gene>
    <name evidence="3" type="ORF">JY651_01980</name>
</gene>
<keyword evidence="4" id="KW-1185">Reference proteome</keyword>
<name>A0ABX7NXY1_9BACT</name>
<protein>
    <submittedName>
        <fullName evidence="3">DUF4382 domain-containing protein</fullName>
    </submittedName>
</protein>
<reference evidence="3 4" key="1">
    <citation type="submission" date="2021-02" db="EMBL/GenBank/DDBJ databases">
        <title>De Novo genome assembly of isolated myxobacteria.</title>
        <authorList>
            <person name="Stevens D.C."/>
        </authorList>
    </citation>
    <scope>NUCLEOTIDE SEQUENCE [LARGE SCALE GENOMIC DNA]</scope>
    <source>
        <strain evidence="4">SCPEA02</strain>
    </source>
</reference>
<keyword evidence="2" id="KW-0732">Signal</keyword>
<dbReference type="Proteomes" id="UP000662747">
    <property type="component" value="Chromosome"/>
</dbReference>
<dbReference type="PROSITE" id="PS51257">
    <property type="entry name" value="PROKAR_LIPOPROTEIN"/>
    <property type="match status" value="1"/>
</dbReference>
<dbReference type="RefSeq" id="WP_206725348.1">
    <property type="nucleotide sequence ID" value="NZ_CP071090.1"/>
</dbReference>
<evidence type="ECO:0000256" key="2">
    <source>
        <dbReference type="SAM" id="SignalP"/>
    </source>
</evidence>
<feature type="compositionally biased region" description="Basic and acidic residues" evidence="1">
    <location>
        <begin position="236"/>
        <end position="258"/>
    </location>
</feature>
<feature type="compositionally biased region" description="Basic and acidic residues" evidence="1">
    <location>
        <begin position="79"/>
        <end position="94"/>
    </location>
</feature>
<dbReference type="EMBL" id="CP071090">
    <property type="protein sequence ID" value="QSQ23777.1"/>
    <property type="molecule type" value="Genomic_DNA"/>
</dbReference>
<evidence type="ECO:0000313" key="4">
    <source>
        <dbReference type="Proteomes" id="UP000662747"/>
    </source>
</evidence>
<evidence type="ECO:0000256" key="1">
    <source>
        <dbReference type="SAM" id="MobiDB-lite"/>
    </source>
</evidence>
<accession>A0ABX7NXY1</accession>